<name>A0AC35TYH8_9BILA</name>
<proteinExistence type="predicted"/>
<accession>A0AC35TYH8</accession>
<dbReference type="WBParaSite" id="RSKR_0000584000.1">
    <property type="protein sequence ID" value="RSKR_0000584000.1"/>
    <property type="gene ID" value="RSKR_0000584000"/>
</dbReference>
<sequence length="3069" mass="348617">MDSFKRILNNFFISAKLIKYVSLFILVAQNALNVLFMRHVRSRPGTTMFLSSVSVFWGEVVKLSIGFFLVVGEQKGFGKAVKTLYNSIFVDYKEFAKTAVPALIYSVQNILLYHAISHLDAATFMVTYQLKILTTALFTVILLKRKLSLFQWISLLVLFGGVVVVQWDVKFSQSNKLAPSKLLDLNSTMTTSTAVMPTGNKQNSILGLGFVFLACVLSGFAGIYLEKMLKFSKVSLWTRNFQLALLSLPLLFGITMINDHQKVSKGGFMQGFDSMVWITVFINAAGGLIVAVVIKYADNILKGFATSVAIIVSTGASVVLFSFVPSYVFILGAILVITAVIVYSVFPYKPPKPSAQTDDVLLVIAPDSTDSARFRCRNSHGIEAFLKQNQLKPLSLNLMKLKDAHVSFSAFKSNEGDDLEFEKYDILCLERDVDLNWGYGFIMTEGGYKNEPIKRGNIPKCYLKPIPDIENIDQENEYAEVPPLPNETVVFRDNSALQSNGDERAKVVSLFNFEKRNDNELSIEAGDEIDVESILDETWYIGINKRTGERGAIPKSYVGDDFTFNSMVQEHQNKESPTPTPTQKSFFQNCLSCSGEYENIGGDKYESSDPAEYELAAVLYDYTAQYDDELTVKEGITLKIIEFCSDEWVRCQNPFTDEVGIIPVAFLQIFTQNYDNEREYEEGDGAEYNNKDQYDQPIYNSAIKENEWPVLNNYPNTYQTPQDVYKSPTNDYDLSSSIVERPNANVGWAQFPELNKLNNQKNMPERPPPPLKTSNSHAALHELVPKVSPKPNNSFSRNVTVISDAIEPSRAAPPRPANAPKLSAVPISSIASANTDIERVSNGHRPEDRQSILEELLSSEIEYNSFLVTWEIGVKGSSILKEDEKNSLLKGYETLKGLATLMIQELAQESAQSDENIQIGKIFFRYKDSFFNTYTDHCTSLGNISDVIDKKDNTDLRSRLTIVVDEMRLNNRNVFDVASSVTRPIQRTLKYVLYLDKLIRLTPKHHVDYNYLRRAKEFMELLTKKMDDSKHKSDITKKYATEQSTTISERISRLNMHSLAKKSSRLKYRVSTSFGWNAIKDEEFKRLVLQLEDVNLRLLKFIYQLQLYRRHIKNDARAYVAEYTKLGYRFAMMENLFELFAEFMNAIPVKAELYGRQLEKDVIKNCSVLVARDYGRLIRKRNDKLADYENAISGKKGIFEIQNAKAQYDALNNNLKSELPTTIESVYKTTSKYITMFFEMHKIFVCDIDTENCTMQTNLENWKKPPGIPLFSIYVEKNRRLSIFRKVEKMSMGYKIEKNLPPSKILSLPSSSDYSQNNPQMQNTQLRNNFVASTSDEDLNRLRIVLQKYSNPSQTFMIQARDVVLISEYGDKYCTVTNGISQFAVPTAILGSPTSDDTKHFHDLVIAYRSKQPLKRPPTHTTKAAIKEPIIPDLSEFVLPPNTSNSNTFKSSVTTAKPVTSTANLNKKVDKKQSSVIQTRPIAISRPTATSISQPSTIKLKHPPPTNQPNPQYLSSQKKNSEDLIDFEENLIDFFNPVKEVSNKAPLPIDFCFTNNNVLSPKSIPNSSSGSCIGPRCTTFPVHKENGTLSQPNYSNPTFFEDVRASIAHTKPTIDWDAKPTHVPMIPQRPDDIALTNDPVEINSRLIFPEEASGFVNYENVIEHLETTKKDFALRLRRHLQFFFMDPKKKYLARGQFPFKLALQVFKIVIITFQLFLFAELRISHVDFIEDTSTVMRHKFLQNWGDERDVVSYPPSMGKYSVFEIDGIIDHMAYVTKNYYNIQNQSFASFSYDTILKDDGLKERNTTFGSLFHDIPYMKLCLNKIANIAINNNNYEFDVSPRQECQYLNLSKEEVQKIMTNNDEMRLSLASRNITFTAQDSLSINEACLSFNLRSIHFLLGNKDQTPECYVIKISIKFDNSRHTGQVFIDLKSVISYENICNGRVLKAHAISWNTIILFVIDIIVLAFCIFSLILCIRAVIKAQLLKTTTLDFFEETFKKKLSVNDQMNFLNMWYLMIIANDVLIILGTVCKVTIEFKDFDNDLFTLTSVFLGSGALLVYVGLLRYLGFFNKYNVLVLTLKKSIPNILRFLVCALILYCGFLVAGWVIIGPYSLKFRTLTKASETLFSLLNGDDMFATFETINDSNYTIKIFGTIYIYVFVSLFIYVVLSLFIAIIMDAYEVIKVSFNLVRSRRVLDICQKFAQCEARARYQEQLCVNNEWRKPTFLEPHTPHIMTTTSKCYFSLKPEFDSIATLENQMYEDYTSCLKFELDPADHLPTNCQSLSSFNIDYTTKVDPPSSCFIGKARIEKECGSLKKCCPPVGKCNEERYKSRVKDELVNLHEQLKVQLRECEKHLDNTELSKTPKVHYSHNSDDHARHFPKGHLVVRVGNRVNNQSNREALENFENAPSSRKKNKVDFSGTSTTTDFDLIEPNKIIDDDSKKSKSNVIDEESNKSKPGTIDNESKKSKSEITNGELKKSKSNIIDDKSKNSKSDIIHDISNKKSKQTVHTNLPKTPPVNGAQDNLNSKNGTLNIDVVVNGDDERKRTHKLSNSKEISYEKHMETFNKLKKNVTSLENGSNNTFAETKQETKKSKFESLEKSSENKVSESRSVSKSSKSMTNSSRNSVQSSKEISSNQSRSEATKSKKEKKSKEQNMEASSETNSKKGAGIDIYKKEFQQHLAKLLNITHEEENKSVTNSSETIFDSKIASTKQSSNKFHSNIENESTSETLFGTLKAAGEEGKSKGCYHKYAGAVKTFDASSIPLNLKTSYDSWKKVLEDKLDNIKADPNLNKETIDNFVVKINQEANNLAEIIKFKQSPDYPEGDAEVAGTLCDPLEDTPLATTNEPSDEAEDIINHIDNPDYKKEIEMFKKLRAMSNQLKAPNSTKFMTSCDHYVRCRSHVNIILDQCASLISERPAIPSTESLLLDGTDMCEGKNFVYLNELYALYIERNLKLRHCLKKKEESSGSGDQCTAAAESLGVLTKSIASNKEEEKELGKCFSDANRLQNACHQMSNCCPEYVDCRKEIMDVRIERKLIFLTAKITENNQNCLEKFERKFEAFKSLRMI</sequence>
<reference evidence="2" key="1">
    <citation type="submission" date="2016-11" db="UniProtKB">
        <authorList>
            <consortium name="WormBaseParasite"/>
        </authorList>
    </citation>
    <scope>IDENTIFICATION</scope>
    <source>
        <strain evidence="2">KR3021</strain>
    </source>
</reference>
<evidence type="ECO:0000313" key="1">
    <source>
        <dbReference type="Proteomes" id="UP000095286"/>
    </source>
</evidence>
<organism evidence="1 2">
    <name type="scientific">Rhabditophanes sp. KR3021</name>
    <dbReference type="NCBI Taxonomy" id="114890"/>
    <lineage>
        <taxon>Eukaryota</taxon>
        <taxon>Metazoa</taxon>
        <taxon>Ecdysozoa</taxon>
        <taxon>Nematoda</taxon>
        <taxon>Chromadorea</taxon>
        <taxon>Rhabditida</taxon>
        <taxon>Tylenchina</taxon>
        <taxon>Panagrolaimomorpha</taxon>
        <taxon>Strongyloidoidea</taxon>
        <taxon>Alloionematidae</taxon>
        <taxon>Rhabditophanes</taxon>
    </lineage>
</organism>
<protein>
    <submittedName>
        <fullName evidence="2">SH3 domain-containing protein</fullName>
    </submittedName>
</protein>
<evidence type="ECO:0000313" key="2">
    <source>
        <dbReference type="WBParaSite" id="RSKR_0000584000.1"/>
    </source>
</evidence>
<dbReference type="Proteomes" id="UP000095286">
    <property type="component" value="Unplaced"/>
</dbReference>